<reference evidence="7" key="1">
    <citation type="journal article" date="2020" name="mSystems">
        <title>Genome- and Community-Level Interaction Insights into Carbon Utilization and Element Cycling Functions of Hydrothermarchaeota in Hydrothermal Sediment.</title>
        <authorList>
            <person name="Zhou Z."/>
            <person name="Liu Y."/>
            <person name="Xu W."/>
            <person name="Pan J."/>
            <person name="Luo Z.H."/>
            <person name="Li M."/>
        </authorList>
    </citation>
    <scope>NUCLEOTIDE SEQUENCE [LARGE SCALE GENOMIC DNA]</scope>
    <source>
        <strain evidence="7">SpSt-114</strain>
    </source>
</reference>
<proteinExistence type="inferred from homology"/>
<protein>
    <submittedName>
        <fullName evidence="7">NlpC/P60 family protein</fullName>
    </submittedName>
</protein>
<dbReference type="GO" id="GO:0008234">
    <property type="term" value="F:cysteine-type peptidase activity"/>
    <property type="evidence" value="ECO:0007669"/>
    <property type="project" value="UniProtKB-KW"/>
</dbReference>
<dbReference type="AlphaFoldDB" id="A0A7C5WXY3"/>
<evidence type="ECO:0000256" key="3">
    <source>
        <dbReference type="ARBA" id="ARBA00022801"/>
    </source>
</evidence>
<keyword evidence="4" id="KW-0788">Thiol protease</keyword>
<keyword evidence="3" id="KW-0378">Hydrolase</keyword>
<feature type="domain" description="NlpC/P60" evidence="6">
    <location>
        <begin position="58"/>
        <end position="181"/>
    </location>
</feature>
<sequence>MGRLVLAILCLFVATGTVLATQPKVQKKHRISHKKAKVKSKPVSLKKIASRYGNGPTFEGDPDAIRLSSLLFYSTPYRFGGNSSHALDCSGFVQKVFRANGIELPRDSRSQAKYGYKVSLSELKPGDLLFFKTYRQDVSHVGIYIGDGKMIHATRRGGGVKISSIYDPYYRQRFLFAKRVVEAKGEEEADPIAEIIERETNR</sequence>
<dbReference type="SUPFAM" id="SSF54001">
    <property type="entry name" value="Cysteine proteinases"/>
    <property type="match status" value="1"/>
</dbReference>
<dbReference type="PANTHER" id="PTHR47053">
    <property type="entry name" value="MUREIN DD-ENDOPEPTIDASE MEPH-RELATED"/>
    <property type="match status" value="1"/>
</dbReference>
<name>A0A7C5WXY3_9AQUI</name>
<evidence type="ECO:0000256" key="4">
    <source>
        <dbReference type="ARBA" id="ARBA00022807"/>
    </source>
</evidence>
<dbReference type="EMBL" id="DSAC01000038">
    <property type="protein sequence ID" value="HHO73628.1"/>
    <property type="molecule type" value="Genomic_DNA"/>
</dbReference>
<keyword evidence="2" id="KW-0645">Protease</keyword>
<organism evidence="7">
    <name type="scientific">Thermocrinis ruber</name>
    <dbReference type="NCBI Taxonomy" id="75906"/>
    <lineage>
        <taxon>Bacteria</taxon>
        <taxon>Pseudomonadati</taxon>
        <taxon>Aquificota</taxon>
        <taxon>Aquificia</taxon>
        <taxon>Aquificales</taxon>
        <taxon>Aquificaceae</taxon>
        <taxon>Thermocrinis</taxon>
    </lineage>
</organism>
<dbReference type="InterPro" id="IPR051202">
    <property type="entry name" value="Peptidase_C40"/>
</dbReference>
<feature type="signal peptide" evidence="5">
    <location>
        <begin position="1"/>
        <end position="20"/>
    </location>
</feature>
<comment type="caution">
    <text evidence="7">The sequence shown here is derived from an EMBL/GenBank/DDBJ whole genome shotgun (WGS) entry which is preliminary data.</text>
</comment>
<accession>A0A7C5WXY3</accession>
<comment type="similarity">
    <text evidence="1">Belongs to the peptidase C40 family.</text>
</comment>
<dbReference type="InterPro" id="IPR038765">
    <property type="entry name" value="Papain-like_cys_pep_sf"/>
</dbReference>
<dbReference type="Pfam" id="PF00877">
    <property type="entry name" value="NLPC_P60"/>
    <property type="match status" value="1"/>
</dbReference>
<dbReference type="Gene3D" id="3.90.1720.10">
    <property type="entry name" value="endopeptidase domain like (from Nostoc punctiforme)"/>
    <property type="match status" value="1"/>
</dbReference>
<gene>
    <name evidence="7" type="ORF">ENN04_03225</name>
</gene>
<dbReference type="GO" id="GO:0006508">
    <property type="term" value="P:proteolysis"/>
    <property type="evidence" value="ECO:0007669"/>
    <property type="project" value="UniProtKB-KW"/>
</dbReference>
<dbReference type="InterPro" id="IPR000064">
    <property type="entry name" value="NLP_P60_dom"/>
</dbReference>
<dbReference type="PANTHER" id="PTHR47053:SF1">
    <property type="entry name" value="MUREIN DD-ENDOPEPTIDASE MEPH-RELATED"/>
    <property type="match status" value="1"/>
</dbReference>
<keyword evidence="5" id="KW-0732">Signal</keyword>
<evidence type="ECO:0000256" key="5">
    <source>
        <dbReference type="SAM" id="SignalP"/>
    </source>
</evidence>
<feature type="chain" id="PRO_5027886355" evidence="5">
    <location>
        <begin position="21"/>
        <end position="202"/>
    </location>
</feature>
<evidence type="ECO:0000313" key="7">
    <source>
        <dbReference type="EMBL" id="HHO73628.1"/>
    </source>
</evidence>
<evidence type="ECO:0000259" key="6">
    <source>
        <dbReference type="PROSITE" id="PS51935"/>
    </source>
</evidence>
<evidence type="ECO:0000256" key="2">
    <source>
        <dbReference type="ARBA" id="ARBA00022670"/>
    </source>
</evidence>
<dbReference type="PROSITE" id="PS51935">
    <property type="entry name" value="NLPC_P60"/>
    <property type="match status" value="1"/>
</dbReference>
<evidence type="ECO:0000256" key="1">
    <source>
        <dbReference type="ARBA" id="ARBA00007074"/>
    </source>
</evidence>